<dbReference type="RefSeq" id="WP_074606673.1">
    <property type="nucleotide sequence ID" value="NZ_FNGY01000003.1"/>
</dbReference>
<evidence type="ECO:0000313" key="2">
    <source>
        <dbReference type="EMBL" id="SDM39623.1"/>
    </source>
</evidence>
<dbReference type="OrthoDB" id="1014182at2"/>
<dbReference type="AlphaFoldDB" id="A0A1G9SW50"/>
<name>A0A1G9SW50_9SPHI</name>
<evidence type="ECO:0000256" key="1">
    <source>
        <dbReference type="SAM" id="MobiDB-lite"/>
    </source>
</evidence>
<proteinExistence type="predicted"/>
<keyword evidence="3" id="KW-1185">Reference proteome</keyword>
<gene>
    <name evidence="2" type="ORF">SAMN05421820_103723</name>
</gene>
<dbReference type="EMBL" id="FNGY01000003">
    <property type="protein sequence ID" value="SDM39623.1"/>
    <property type="molecule type" value="Genomic_DNA"/>
</dbReference>
<dbReference type="Proteomes" id="UP000183200">
    <property type="component" value="Unassembled WGS sequence"/>
</dbReference>
<protein>
    <submittedName>
        <fullName evidence="2">Uncharacterized protein</fullName>
    </submittedName>
</protein>
<accession>A0A1G9SW50</accession>
<evidence type="ECO:0000313" key="3">
    <source>
        <dbReference type="Proteomes" id="UP000183200"/>
    </source>
</evidence>
<organism evidence="2 3">
    <name type="scientific">Pedobacter steynii</name>
    <dbReference type="NCBI Taxonomy" id="430522"/>
    <lineage>
        <taxon>Bacteria</taxon>
        <taxon>Pseudomonadati</taxon>
        <taxon>Bacteroidota</taxon>
        <taxon>Sphingobacteriia</taxon>
        <taxon>Sphingobacteriales</taxon>
        <taxon>Sphingobacteriaceae</taxon>
        <taxon>Pedobacter</taxon>
    </lineage>
</organism>
<sequence length="297" mass="34137">MQKVNLTHSSPLFYNPAGLKRTYGVIFDLVNGEKELHVHFEVRIRYLGKLQDQYLLIEMDKKDVFINNQMPENTIDQFTAACGAILYPLEIITSAHGEFLGINNKKAIRERWEEKKPKLQQYYKGEKAEEIFSYMDLALGSDHHLVNSVFEDQFVALYFSKAIAISHKIGLETFEISIPGLPYTRAVKYEIKQETDGSPTDNGTLQLLQKGHCTDERDQIDPGKGEVNLRYSLYRKDHTINSITGSFDLFSKGTLRAIQVQVYHLREKDEAGTAPLQDNKEEEKEVKKSKSFFSFLE</sequence>
<feature type="region of interest" description="Disordered" evidence="1">
    <location>
        <begin position="270"/>
        <end position="297"/>
    </location>
</feature>
<feature type="compositionally biased region" description="Basic and acidic residues" evidence="1">
    <location>
        <begin position="278"/>
        <end position="288"/>
    </location>
</feature>
<reference evidence="3" key="1">
    <citation type="submission" date="2016-10" db="EMBL/GenBank/DDBJ databases">
        <authorList>
            <person name="Varghese N."/>
            <person name="Submissions S."/>
        </authorList>
    </citation>
    <scope>NUCLEOTIDE SEQUENCE [LARGE SCALE GENOMIC DNA]</scope>
    <source>
        <strain evidence="3">DSM 19110</strain>
    </source>
</reference>